<dbReference type="InterPro" id="IPR000326">
    <property type="entry name" value="PAP2/HPO"/>
</dbReference>
<evidence type="ECO:0000259" key="2">
    <source>
        <dbReference type="SMART" id="SM00014"/>
    </source>
</evidence>
<accession>A0A511W3E4</accession>
<keyword evidence="1" id="KW-0812">Transmembrane</keyword>
<organism evidence="3 4">
    <name type="scientific">Alkalibacillus haloalkaliphilus</name>
    <dbReference type="NCBI Taxonomy" id="94136"/>
    <lineage>
        <taxon>Bacteria</taxon>
        <taxon>Bacillati</taxon>
        <taxon>Bacillota</taxon>
        <taxon>Bacilli</taxon>
        <taxon>Bacillales</taxon>
        <taxon>Bacillaceae</taxon>
        <taxon>Alkalibacillus</taxon>
    </lineage>
</organism>
<keyword evidence="4" id="KW-1185">Reference proteome</keyword>
<dbReference type="PANTHER" id="PTHR14969">
    <property type="entry name" value="SPHINGOSINE-1-PHOSPHATE PHOSPHOHYDROLASE"/>
    <property type="match status" value="1"/>
</dbReference>
<keyword evidence="1" id="KW-0472">Membrane</keyword>
<feature type="transmembrane region" description="Helical" evidence="1">
    <location>
        <begin position="195"/>
        <end position="213"/>
    </location>
</feature>
<reference evidence="3 4" key="1">
    <citation type="submission" date="2019-07" db="EMBL/GenBank/DDBJ databases">
        <title>Whole genome shotgun sequence of Alkalibacillus haloalkaliphilus NBRC 103110.</title>
        <authorList>
            <person name="Hosoyama A."/>
            <person name="Uohara A."/>
            <person name="Ohji S."/>
            <person name="Ichikawa N."/>
        </authorList>
    </citation>
    <scope>NUCLEOTIDE SEQUENCE [LARGE SCALE GENOMIC DNA]</scope>
    <source>
        <strain evidence="3 4">NBRC 103110</strain>
    </source>
</reference>
<feature type="domain" description="Phosphatidic acid phosphatase type 2/haloperoxidase" evidence="2">
    <location>
        <begin position="87"/>
        <end position="206"/>
    </location>
</feature>
<dbReference type="EMBL" id="BJYA01000007">
    <property type="protein sequence ID" value="GEN45604.1"/>
    <property type="molecule type" value="Genomic_DNA"/>
</dbReference>
<name>A0A511W3E4_9BACI</name>
<dbReference type="Gene3D" id="1.20.144.10">
    <property type="entry name" value="Phosphatidic acid phosphatase type 2/haloperoxidase"/>
    <property type="match status" value="2"/>
</dbReference>
<dbReference type="OrthoDB" id="9789113at2"/>
<dbReference type="PANTHER" id="PTHR14969:SF13">
    <property type="entry name" value="AT30094P"/>
    <property type="match status" value="1"/>
</dbReference>
<gene>
    <name evidence="3" type="ORF">AHA02nite_13800</name>
</gene>
<evidence type="ECO:0000313" key="4">
    <source>
        <dbReference type="Proteomes" id="UP000321440"/>
    </source>
</evidence>
<dbReference type="Pfam" id="PF01569">
    <property type="entry name" value="PAP2"/>
    <property type="match status" value="1"/>
</dbReference>
<dbReference type="RefSeq" id="WP_146815685.1">
    <property type="nucleotide sequence ID" value="NZ_BJYA01000007.1"/>
</dbReference>
<feature type="transmembrane region" description="Helical" evidence="1">
    <location>
        <begin position="138"/>
        <end position="156"/>
    </location>
</feature>
<feature type="transmembrane region" description="Helical" evidence="1">
    <location>
        <begin position="86"/>
        <end position="104"/>
    </location>
</feature>
<dbReference type="SUPFAM" id="SSF48317">
    <property type="entry name" value="Acid phosphatase/Vanadium-dependent haloperoxidase"/>
    <property type="match status" value="1"/>
</dbReference>
<comment type="caution">
    <text evidence="3">The sequence shown here is derived from an EMBL/GenBank/DDBJ whole genome shotgun (WGS) entry which is preliminary data.</text>
</comment>
<keyword evidence="1" id="KW-1133">Transmembrane helix</keyword>
<dbReference type="Proteomes" id="UP000321440">
    <property type="component" value="Unassembled WGS sequence"/>
</dbReference>
<dbReference type="SMART" id="SM00014">
    <property type="entry name" value="acidPPc"/>
    <property type="match status" value="1"/>
</dbReference>
<evidence type="ECO:0000256" key="1">
    <source>
        <dbReference type="SAM" id="Phobius"/>
    </source>
</evidence>
<feature type="transmembrane region" description="Helical" evidence="1">
    <location>
        <begin position="60"/>
        <end position="79"/>
    </location>
</feature>
<sequence>MKNKMSIYIAVALLSLLSFIAFSISVVNQEQTWLDRQIADALSPLQDTAFMSSMDLISNLGSTELLAVLSLMTIAILWFKQKSLKHVMLFIAVMGGGVLLNLLFKFSFERGRPDDLHHIEAFGVNLELVSYSFPSGHSTRAFLFFAFLIYIVCMFINHRLAKGMIITALTVVIFAIGVSRIMLDAHFATDVLGAYSVSLTWLMLCVIVFEHFIKNKKSRAFG</sequence>
<dbReference type="AlphaFoldDB" id="A0A511W3E4"/>
<dbReference type="InterPro" id="IPR036938">
    <property type="entry name" value="PAP2/HPO_sf"/>
</dbReference>
<proteinExistence type="predicted"/>
<protein>
    <recommendedName>
        <fullName evidence="2">Phosphatidic acid phosphatase type 2/haloperoxidase domain-containing protein</fullName>
    </recommendedName>
</protein>
<dbReference type="CDD" id="cd03392">
    <property type="entry name" value="PAP2_like_2"/>
    <property type="match status" value="1"/>
</dbReference>
<feature type="transmembrane region" description="Helical" evidence="1">
    <location>
        <begin position="163"/>
        <end position="183"/>
    </location>
</feature>
<evidence type="ECO:0000313" key="3">
    <source>
        <dbReference type="EMBL" id="GEN45604.1"/>
    </source>
</evidence>